<evidence type="ECO:0000313" key="3">
    <source>
        <dbReference type="Proteomes" id="UP001235760"/>
    </source>
</evidence>
<dbReference type="Gene3D" id="2.40.10.10">
    <property type="entry name" value="Trypsin-like serine proteases"/>
    <property type="match status" value="2"/>
</dbReference>
<comment type="caution">
    <text evidence="2">The sequence shown here is derived from an EMBL/GenBank/DDBJ whole genome shotgun (WGS) entry which is preliminary data.</text>
</comment>
<dbReference type="EMBL" id="JAUZEE010000013">
    <property type="protein sequence ID" value="MDP4302657.1"/>
    <property type="molecule type" value="Genomic_DNA"/>
</dbReference>
<evidence type="ECO:0000256" key="1">
    <source>
        <dbReference type="ARBA" id="ARBA00022729"/>
    </source>
</evidence>
<reference evidence="2 3" key="1">
    <citation type="submission" date="2023-08" db="EMBL/GenBank/DDBJ databases">
        <authorList>
            <person name="Roldan D.M."/>
            <person name="Menes R.J."/>
        </authorList>
    </citation>
    <scope>NUCLEOTIDE SEQUENCE [LARGE SCALE GENOMIC DNA]</scope>
    <source>
        <strain evidence="2 3">CCM 2812</strain>
    </source>
</reference>
<sequence>MDDCKARPVDIDRLEDIFRAREAAKERPIAIERHFQVLADREPQVRTRLVRVDRGDGQSHWDVVVEVDGVRAGGRALPPPLRGEASRIPRHRLDEAAQLERLQAHIPDHLAFSATPADWVRSVRRIRDPRVEPRIATTLFGSDDRRAFRDTAYPWSTVGLVETNRGSGSGVMIGPRHLLTVSHVIDWSAPAGFAADWVRFTPSYFDGTAPFGEAYGSHIYWYVQEDGDGFISGNEGDYDYAVVVLDRRLGETTGWMGARGYDDDWDSLDAWSHMGYPADLNSGQRPTWQGGFRVDGSDAAAQAVLHKADVFPGQSGGPVFGFWAGDVGPRAVAVQSWQNSSSNGASGSAAMRDLVARARTEFS</sequence>
<gene>
    <name evidence="2" type="ORF">Q8X39_18625</name>
</gene>
<dbReference type="InterPro" id="IPR009003">
    <property type="entry name" value="Peptidase_S1_PA"/>
</dbReference>
<dbReference type="InterPro" id="IPR043504">
    <property type="entry name" value="Peptidase_S1_PA_chymotrypsin"/>
</dbReference>
<keyword evidence="1" id="KW-0732">Signal</keyword>
<name>A0ABT9G8M7_LEPDI</name>
<dbReference type="RefSeq" id="WP_305751196.1">
    <property type="nucleotide sequence ID" value="NZ_JAUZEE010000013.1"/>
</dbReference>
<evidence type="ECO:0008006" key="4">
    <source>
        <dbReference type="Google" id="ProtNLM"/>
    </source>
</evidence>
<dbReference type="InterPro" id="IPR050966">
    <property type="entry name" value="Glutamyl_endopeptidase"/>
</dbReference>
<accession>A0ABT9G8M7</accession>
<protein>
    <recommendedName>
        <fullName evidence="4">Serine protease</fullName>
    </recommendedName>
</protein>
<dbReference type="SUPFAM" id="SSF50494">
    <property type="entry name" value="Trypsin-like serine proteases"/>
    <property type="match status" value="1"/>
</dbReference>
<dbReference type="Proteomes" id="UP001235760">
    <property type="component" value="Unassembled WGS sequence"/>
</dbReference>
<proteinExistence type="predicted"/>
<dbReference type="PANTHER" id="PTHR15462">
    <property type="entry name" value="SERINE PROTEASE"/>
    <property type="match status" value="1"/>
</dbReference>
<organism evidence="2 3">
    <name type="scientific">Leptothrix discophora</name>
    <dbReference type="NCBI Taxonomy" id="89"/>
    <lineage>
        <taxon>Bacteria</taxon>
        <taxon>Pseudomonadati</taxon>
        <taxon>Pseudomonadota</taxon>
        <taxon>Betaproteobacteria</taxon>
        <taxon>Burkholderiales</taxon>
        <taxon>Sphaerotilaceae</taxon>
        <taxon>Leptothrix</taxon>
    </lineage>
</organism>
<dbReference type="PANTHER" id="PTHR15462:SF8">
    <property type="entry name" value="SERINE PROTEASE"/>
    <property type="match status" value="1"/>
</dbReference>
<keyword evidence="3" id="KW-1185">Reference proteome</keyword>
<evidence type="ECO:0000313" key="2">
    <source>
        <dbReference type="EMBL" id="MDP4302657.1"/>
    </source>
</evidence>